<dbReference type="AlphaFoldDB" id="A4BNM0"/>
<proteinExistence type="predicted"/>
<gene>
    <name evidence="1" type="ORF">NB231_10213</name>
</gene>
<reference evidence="1 2" key="1">
    <citation type="submission" date="2006-02" db="EMBL/GenBank/DDBJ databases">
        <authorList>
            <person name="Waterbury J."/>
            <person name="Ferriera S."/>
            <person name="Johnson J."/>
            <person name="Kravitz S."/>
            <person name="Halpern A."/>
            <person name="Remington K."/>
            <person name="Beeson K."/>
            <person name="Tran B."/>
            <person name="Rogers Y.-H."/>
            <person name="Friedman R."/>
            <person name="Venter J.C."/>
        </authorList>
    </citation>
    <scope>NUCLEOTIDE SEQUENCE [LARGE SCALE GENOMIC DNA]</scope>
    <source>
        <strain evidence="1 2">Nb-231</strain>
    </source>
</reference>
<dbReference type="RefSeq" id="WP_005002193.1">
    <property type="nucleotide sequence ID" value="NZ_CH672427.1"/>
</dbReference>
<dbReference type="HOGENOM" id="CLU_2586136_0_0_6"/>
<sequence>MANIMIRDLSVAKALDRQASRRVKGGVNGGWGGGYLKPFPSPIVLNQTITPQIQVAVINNTVVGFGDLKPFGVSGIIGQGQRA</sequence>
<organism evidence="1 2">
    <name type="scientific">Nitrococcus mobilis Nb-231</name>
    <dbReference type="NCBI Taxonomy" id="314278"/>
    <lineage>
        <taxon>Bacteria</taxon>
        <taxon>Pseudomonadati</taxon>
        <taxon>Pseudomonadota</taxon>
        <taxon>Gammaproteobacteria</taxon>
        <taxon>Chromatiales</taxon>
        <taxon>Ectothiorhodospiraceae</taxon>
        <taxon>Nitrococcus</taxon>
    </lineage>
</organism>
<name>A4BNM0_9GAMM</name>
<protein>
    <submittedName>
        <fullName evidence="1">Uncharacterized protein</fullName>
    </submittedName>
</protein>
<keyword evidence="2" id="KW-1185">Reference proteome</keyword>
<evidence type="ECO:0000313" key="2">
    <source>
        <dbReference type="Proteomes" id="UP000003374"/>
    </source>
</evidence>
<dbReference type="EMBL" id="AAOF01000002">
    <property type="protein sequence ID" value="EAR22819.1"/>
    <property type="molecule type" value="Genomic_DNA"/>
</dbReference>
<evidence type="ECO:0000313" key="1">
    <source>
        <dbReference type="EMBL" id="EAR22819.1"/>
    </source>
</evidence>
<comment type="caution">
    <text evidence="1">The sequence shown here is derived from an EMBL/GenBank/DDBJ whole genome shotgun (WGS) entry which is preliminary data.</text>
</comment>
<dbReference type="Proteomes" id="UP000003374">
    <property type="component" value="Unassembled WGS sequence"/>
</dbReference>
<accession>A4BNM0</accession>